<protein>
    <submittedName>
        <fullName evidence="2">Uncharacterized protein</fullName>
    </submittedName>
</protein>
<evidence type="ECO:0000313" key="2">
    <source>
        <dbReference type="EMBL" id="GJN27990.1"/>
    </source>
</evidence>
<sequence length="143" mass="15687">MYKLPIHPPYRPSNCRFHGSPRSSENAHPSPLHAVAAEDFEKQQGIAAASYNESARSRKPSLPWRNAEEPQPVAACFRGSPRIHSPSPRAPADRPGATDRLSCRQSSRSTRQSMPTIEHSIVTAAARAELVLANETGTILILR</sequence>
<evidence type="ECO:0000313" key="3">
    <source>
        <dbReference type="Proteomes" id="UP001054889"/>
    </source>
</evidence>
<feature type="compositionally biased region" description="Low complexity" evidence="1">
    <location>
        <begin position="103"/>
        <end position="113"/>
    </location>
</feature>
<evidence type="ECO:0000256" key="1">
    <source>
        <dbReference type="SAM" id="MobiDB-lite"/>
    </source>
</evidence>
<reference evidence="2" key="1">
    <citation type="journal article" date="2018" name="DNA Res.">
        <title>Multiple hybrid de novo genome assembly of finger millet, an orphan allotetraploid crop.</title>
        <authorList>
            <person name="Hatakeyama M."/>
            <person name="Aluri S."/>
            <person name="Balachadran M.T."/>
            <person name="Sivarajan S.R."/>
            <person name="Patrignani A."/>
            <person name="Gruter S."/>
            <person name="Poveda L."/>
            <person name="Shimizu-Inatsugi R."/>
            <person name="Baeten J."/>
            <person name="Francoijs K.J."/>
            <person name="Nataraja K.N."/>
            <person name="Reddy Y.A.N."/>
            <person name="Phadnis S."/>
            <person name="Ravikumar R.L."/>
            <person name="Schlapbach R."/>
            <person name="Sreeman S.M."/>
            <person name="Shimizu K.K."/>
        </authorList>
    </citation>
    <scope>NUCLEOTIDE SEQUENCE</scope>
</reference>
<organism evidence="2 3">
    <name type="scientific">Eleusine coracana subsp. coracana</name>
    <dbReference type="NCBI Taxonomy" id="191504"/>
    <lineage>
        <taxon>Eukaryota</taxon>
        <taxon>Viridiplantae</taxon>
        <taxon>Streptophyta</taxon>
        <taxon>Embryophyta</taxon>
        <taxon>Tracheophyta</taxon>
        <taxon>Spermatophyta</taxon>
        <taxon>Magnoliopsida</taxon>
        <taxon>Liliopsida</taxon>
        <taxon>Poales</taxon>
        <taxon>Poaceae</taxon>
        <taxon>PACMAD clade</taxon>
        <taxon>Chloridoideae</taxon>
        <taxon>Cynodonteae</taxon>
        <taxon>Eleusininae</taxon>
        <taxon>Eleusine</taxon>
    </lineage>
</organism>
<gene>
    <name evidence="2" type="primary">gb16066</name>
    <name evidence="2" type="ORF">PR202_gb16066</name>
</gene>
<dbReference type="EMBL" id="BQKI01000080">
    <property type="protein sequence ID" value="GJN27990.1"/>
    <property type="molecule type" value="Genomic_DNA"/>
</dbReference>
<feature type="region of interest" description="Disordered" evidence="1">
    <location>
        <begin position="49"/>
        <end position="116"/>
    </location>
</feature>
<reference evidence="2" key="2">
    <citation type="submission" date="2021-12" db="EMBL/GenBank/DDBJ databases">
        <title>Resequencing data analysis of finger millet.</title>
        <authorList>
            <person name="Hatakeyama M."/>
            <person name="Aluri S."/>
            <person name="Balachadran M.T."/>
            <person name="Sivarajan S.R."/>
            <person name="Poveda L."/>
            <person name="Shimizu-Inatsugi R."/>
            <person name="Schlapbach R."/>
            <person name="Sreeman S.M."/>
            <person name="Shimizu K.K."/>
        </authorList>
    </citation>
    <scope>NUCLEOTIDE SEQUENCE</scope>
</reference>
<feature type="region of interest" description="Disordered" evidence="1">
    <location>
        <begin position="1"/>
        <end position="33"/>
    </location>
</feature>
<dbReference type="AlphaFoldDB" id="A0AAV5F0W5"/>
<proteinExistence type="predicted"/>
<dbReference type="Proteomes" id="UP001054889">
    <property type="component" value="Unassembled WGS sequence"/>
</dbReference>
<accession>A0AAV5F0W5</accession>
<name>A0AAV5F0W5_ELECO</name>
<comment type="caution">
    <text evidence="2">The sequence shown here is derived from an EMBL/GenBank/DDBJ whole genome shotgun (WGS) entry which is preliminary data.</text>
</comment>
<feature type="compositionally biased region" description="Pro residues" evidence="1">
    <location>
        <begin position="1"/>
        <end position="11"/>
    </location>
</feature>
<keyword evidence="3" id="KW-1185">Reference proteome</keyword>